<accession>A0A0K9PE67</accession>
<evidence type="ECO:0000313" key="2">
    <source>
        <dbReference type="Proteomes" id="UP000036987"/>
    </source>
</evidence>
<keyword evidence="2" id="KW-1185">Reference proteome</keyword>
<proteinExistence type="predicted"/>
<organism evidence="1 2">
    <name type="scientific">Zostera marina</name>
    <name type="common">Eelgrass</name>
    <dbReference type="NCBI Taxonomy" id="29655"/>
    <lineage>
        <taxon>Eukaryota</taxon>
        <taxon>Viridiplantae</taxon>
        <taxon>Streptophyta</taxon>
        <taxon>Embryophyta</taxon>
        <taxon>Tracheophyta</taxon>
        <taxon>Spermatophyta</taxon>
        <taxon>Magnoliopsida</taxon>
        <taxon>Liliopsida</taxon>
        <taxon>Zosteraceae</taxon>
        <taxon>Zostera</taxon>
    </lineage>
</organism>
<reference evidence="2" key="1">
    <citation type="journal article" date="2016" name="Nature">
        <title>The genome of the seagrass Zostera marina reveals angiosperm adaptation to the sea.</title>
        <authorList>
            <person name="Olsen J.L."/>
            <person name="Rouze P."/>
            <person name="Verhelst B."/>
            <person name="Lin Y.-C."/>
            <person name="Bayer T."/>
            <person name="Collen J."/>
            <person name="Dattolo E."/>
            <person name="De Paoli E."/>
            <person name="Dittami S."/>
            <person name="Maumus F."/>
            <person name="Michel G."/>
            <person name="Kersting A."/>
            <person name="Lauritano C."/>
            <person name="Lohaus R."/>
            <person name="Toepel M."/>
            <person name="Tonon T."/>
            <person name="Vanneste K."/>
            <person name="Amirebrahimi M."/>
            <person name="Brakel J."/>
            <person name="Bostroem C."/>
            <person name="Chovatia M."/>
            <person name="Grimwood J."/>
            <person name="Jenkins J.W."/>
            <person name="Jueterbock A."/>
            <person name="Mraz A."/>
            <person name="Stam W.T."/>
            <person name="Tice H."/>
            <person name="Bornberg-Bauer E."/>
            <person name="Green P.J."/>
            <person name="Pearson G.A."/>
            <person name="Procaccini G."/>
            <person name="Duarte C.M."/>
            <person name="Schmutz J."/>
            <person name="Reusch T.B.H."/>
            <person name="Van de Peer Y."/>
        </authorList>
    </citation>
    <scope>NUCLEOTIDE SEQUENCE [LARGE SCALE GENOMIC DNA]</scope>
    <source>
        <strain evidence="2">cv. Finnish</strain>
    </source>
</reference>
<dbReference type="AlphaFoldDB" id="A0A0K9PE67"/>
<name>A0A0K9PE67_ZOSMR</name>
<sequence>MKIEEDEKKMNFFSEQCERFESVHKYKFCYLRKYLDLLNS</sequence>
<evidence type="ECO:0000313" key="1">
    <source>
        <dbReference type="EMBL" id="KMZ67249.1"/>
    </source>
</evidence>
<gene>
    <name evidence="1" type="ORF">ZOSMA_270G00220</name>
</gene>
<dbReference type="EMBL" id="LFYR01000916">
    <property type="protein sequence ID" value="KMZ67249.1"/>
    <property type="molecule type" value="Genomic_DNA"/>
</dbReference>
<dbReference type="Proteomes" id="UP000036987">
    <property type="component" value="Unassembled WGS sequence"/>
</dbReference>
<comment type="caution">
    <text evidence="1">The sequence shown here is derived from an EMBL/GenBank/DDBJ whole genome shotgun (WGS) entry which is preliminary data.</text>
</comment>
<protein>
    <submittedName>
        <fullName evidence="1">Uncharacterized protein</fullName>
    </submittedName>
</protein>